<feature type="domain" description="Glycoside hydrolase family 2" evidence="5">
    <location>
        <begin position="1"/>
        <end position="50"/>
    </location>
</feature>
<dbReference type="Proteomes" id="UP001580346">
    <property type="component" value="Unassembled WGS sequence"/>
</dbReference>
<evidence type="ECO:0000313" key="6">
    <source>
        <dbReference type="EMBL" id="MFB5265818.1"/>
    </source>
</evidence>
<dbReference type="InterPro" id="IPR013783">
    <property type="entry name" value="Ig-like_fold"/>
</dbReference>
<evidence type="ECO:0000256" key="1">
    <source>
        <dbReference type="ARBA" id="ARBA00007401"/>
    </source>
</evidence>
<keyword evidence="7" id="KW-1185">Reference proteome</keyword>
<evidence type="ECO:0000256" key="4">
    <source>
        <dbReference type="SAM" id="MobiDB-lite"/>
    </source>
</evidence>
<accession>A0ABV5ANP6</accession>
<keyword evidence="3" id="KW-0326">Glycosidase</keyword>
<dbReference type="Pfam" id="PF18565">
    <property type="entry name" value="Glyco_hydro2_C5"/>
    <property type="match status" value="1"/>
</dbReference>
<name>A0ABV5ANP6_9BACL</name>
<comment type="caution">
    <text evidence="6">The sequence shown here is derived from an EMBL/GenBank/DDBJ whole genome shotgun (WGS) entry which is preliminary data.</text>
</comment>
<dbReference type="RefSeq" id="WP_375353366.1">
    <property type="nucleotide sequence ID" value="NZ_JBHHMI010000002.1"/>
</dbReference>
<comment type="similarity">
    <text evidence="1">Belongs to the glycosyl hydrolase 2 family.</text>
</comment>
<dbReference type="Gene3D" id="2.60.40.10">
    <property type="entry name" value="Immunoglobulins"/>
    <property type="match status" value="1"/>
</dbReference>
<evidence type="ECO:0000313" key="7">
    <source>
        <dbReference type="Proteomes" id="UP001580346"/>
    </source>
</evidence>
<evidence type="ECO:0000259" key="5">
    <source>
        <dbReference type="Pfam" id="PF18565"/>
    </source>
</evidence>
<protein>
    <recommendedName>
        <fullName evidence="5">Glycoside hydrolase family 2 domain-containing protein</fullName>
    </recommendedName>
</protein>
<keyword evidence="2" id="KW-0378">Hydrolase</keyword>
<evidence type="ECO:0000256" key="2">
    <source>
        <dbReference type="ARBA" id="ARBA00022801"/>
    </source>
</evidence>
<proteinExistence type="inferred from homology"/>
<dbReference type="InterPro" id="IPR040605">
    <property type="entry name" value="Glyco_hydro2_dom5"/>
</dbReference>
<gene>
    <name evidence="6" type="ORF">ACE41H_03325</name>
</gene>
<dbReference type="EMBL" id="JBHHMI010000002">
    <property type="protein sequence ID" value="MFB5265818.1"/>
    <property type="molecule type" value="Genomic_DNA"/>
</dbReference>
<feature type="region of interest" description="Disordered" evidence="4">
    <location>
        <begin position="1"/>
        <end position="20"/>
    </location>
</feature>
<evidence type="ECO:0000256" key="3">
    <source>
        <dbReference type="ARBA" id="ARBA00023295"/>
    </source>
</evidence>
<sequence length="57" mass="6207">MDNGALTSDEPYKGNKRTTRNGKCLIIVQASGRPGELILGAKAEGLRHGETRIRIRS</sequence>
<reference evidence="6 7" key="1">
    <citation type="submission" date="2024-09" db="EMBL/GenBank/DDBJ databases">
        <title>Paenibacillus zeirhizospherea sp. nov., isolated from surface of the maize (Zea mays) roots in a horticulture field, Hungary.</title>
        <authorList>
            <person name="Marton D."/>
            <person name="Farkas M."/>
            <person name="Bedics A."/>
            <person name="Toth E."/>
            <person name="Tancsics A."/>
            <person name="Boka K."/>
            <person name="Maroti G."/>
            <person name="Kriszt B."/>
            <person name="Cserhati M."/>
        </authorList>
    </citation>
    <scope>NUCLEOTIDE SEQUENCE [LARGE SCALE GENOMIC DNA]</scope>
    <source>
        <strain evidence="6 7">KCTC 33519</strain>
    </source>
</reference>
<organism evidence="6 7">
    <name type="scientific">Paenibacillus enshidis</name>
    <dbReference type="NCBI Taxonomy" id="1458439"/>
    <lineage>
        <taxon>Bacteria</taxon>
        <taxon>Bacillati</taxon>
        <taxon>Bacillota</taxon>
        <taxon>Bacilli</taxon>
        <taxon>Bacillales</taxon>
        <taxon>Paenibacillaceae</taxon>
        <taxon>Paenibacillus</taxon>
    </lineage>
</organism>